<dbReference type="AlphaFoldDB" id="A0A3D8RI05"/>
<protein>
    <recommendedName>
        <fullName evidence="1">DUF7371 domain-containing protein</fullName>
    </recommendedName>
</protein>
<proteinExistence type="predicted"/>
<reference evidence="2 3" key="1">
    <citation type="journal article" date="2018" name="IMA Fungus">
        <title>IMA Genome-F 9: Draft genome sequence of Annulohypoxylon stygium, Aspergillus mulundensis, Berkeleyomyces basicola (syn. Thielaviopsis basicola), Ceratocystis smalleyi, two Cercospora beticola strains, Coleophoma cylindrospora, Fusarium fracticaudum, Phialophora cf. hyalina, and Morchella septimelata.</title>
        <authorList>
            <person name="Wingfield B.D."/>
            <person name="Bills G.F."/>
            <person name="Dong Y."/>
            <person name="Huang W."/>
            <person name="Nel W.J."/>
            <person name="Swalarsk-Parry B.S."/>
            <person name="Vaghefi N."/>
            <person name="Wilken P.M."/>
            <person name="An Z."/>
            <person name="de Beer Z.W."/>
            <person name="De Vos L."/>
            <person name="Chen L."/>
            <person name="Duong T.A."/>
            <person name="Gao Y."/>
            <person name="Hammerbacher A."/>
            <person name="Kikkert J.R."/>
            <person name="Li Y."/>
            <person name="Li H."/>
            <person name="Li K."/>
            <person name="Li Q."/>
            <person name="Liu X."/>
            <person name="Ma X."/>
            <person name="Naidoo K."/>
            <person name="Pethybridge S.J."/>
            <person name="Sun J."/>
            <person name="Steenkamp E.T."/>
            <person name="van der Nest M.A."/>
            <person name="van Wyk S."/>
            <person name="Wingfield M.J."/>
            <person name="Xiong C."/>
            <person name="Yue Q."/>
            <person name="Zhang X."/>
        </authorList>
    </citation>
    <scope>NUCLEOTIDE SEQUENCE [LARGE SCALE GENOMIC DNA]</scope>
    <source>
        <strain evidence="2 3">BP5796</strain>
    </source>
</reference>
<evidence type="ECO:0000313" key="3">
    <source>
        <dbReference type="Proteomes" id="UP000256328"/>
    </source>
</evidence>
<name>A0A3D8RI05_9HELO</name>
<keyword evidence="3" id="KW-1185">Reference proteome</keyword>
<sequence>MLTAGAPAISYAAANSICGVSTVTILTTATANANVSTVYGSLPANSAASLFETTPVITVTVAATPEPTTVYETLSYVNIPKTSTVYVTLSDYGIATAKSASQFSTTRTSTLRSTLTSHQSYTKTVTEPSISALTSSGGNEYLETSTIYATNVVTVPPCASGVACPYGVKTTESTTTTDLDAIRETNSAFATTKDAPDGYYSFFVEGTSTVWLNDHTPDATQSYVVLTTAVTVVPFYTTPPYDNTSVLAVQSTESKAISTMLEDTTTSVPYFDSTTALTTTIRSTIHVTTIFETTSTSNLKGSASSVRIGATYTGIAIGGWNSTTSTSKNLLIPTSVPIGTVASITATTTSSATYGYAPNPGLSPISIPSLVTYSVSRISGNSPTNSSSTGAVSTTYGGFSNATTYPSASPSTSDCTTWSTSENGITGTSNYFGSTSMSSAISSDVRSASAFYPVDYRNASKTVPNYFPATLSTATSTISVYYSVILASQNTTSFVSSSTSNSSPTSTSSMISASVPIYYDVPGPLYLTSSLTAASSTTSMKISTTQTSTLYYPANSSVSISSVVSVASDNSPLSTSTAQNFTAPGYYPLPLSMYSSTFPASISSTNSANSAVATSSILASAPSYYTSTVVSNFTSPPSSLSMASSYYSVTTAINTTSVSSSPSASPTICGEQGDFTLTFDDTPILAIDNSTDPNAVEGAPVFNPYHQFIFSDGFTVIPPPTDPFFPKSGKQLLEFIPNLNINGTNPRAGPNTDELGYSGGISDGDHGITGCFTFNFYGAALGCESTGSGCDFTFSGYQLNSNHTDVIPVAVQDHVIPACTALNGCPLTPVVVDSTFQNLTTLRINVTVAGVPKVWWMDDLHLGWYKNSCATGLCRLNSHVRR</sequence>
<gene>
    <name evidence="2" type="ORF">BP5796_07119</name>
</gene>
<dbReference type="Pfam" id="PF24086">
    <property type="entry name" value="DUF7371"/>
    <property type="match status" value="1"/>
</dbReference>
<organism evidence="2 3">
    <name type="scientific">Coleophoma crateriformis</name>
    <dbReference type="NCBI Taxonomy" id="565419"/>
    <lineage>
        <taxon>Eukaryota</taxon>
        <taxon>Fungi</taxon>
        <taxon>Dikarya</taxon>
        <taxon>Ascomycota</taxon>
        <taxon>Pezizomycotina</taxon>
        <taxon>Leotiomycetes</taxon>
        <taxon>Helotiales</taxon>
        <taxon>Dermateaceae</taxon>
        <taxon>Coleophoma</taxon>
    </lineage>
</organism>
<evidence type="ECO:0000259" key="1">
    <source>
        <dbReference type="Pfam" id="PF24086"/>
    </source>
</evidence>
<evidence type="ECO:0000313" key="2">
    <source>
        <dbReference type="EMBL" id="RDW73677.1"/>
    </source>
</evidence>
<dbReference type="Proteomes" id="UP000256328">
    <property type="component" value="Unassembled WGS sequence"/>
</dbReference>
<feature type="domain" description="DUF7371" evidence="1">
    <location>
        <begin position="671"/>
        <end position="875"/>
    </location>
</feature>
<dbReference type="InterPro" id="IPR055795">
    <property type="entry name" value="DUF7371"/>
</dbReference>
<accession>A0A3D8RI05</accession>
<dbReference type="OrthoDB" id="5385013at2759"/>
<dbReference type="EMBL" id="PDLN01000010">
    <property type="protein sequence ID" value="RDW73677.1"/>
    <property type="molecule type" value="Genomic_DNA"/>
</dbReference>
<comment type="caution">
    <text evidence="2">The sequence shown here is derived from an EMBL/GenBank/DDBJ whole genome shotgun (WGS) entry which is preliminary data.</text>
</comment>